<dbReference type="InterPro" id="IPR016024">
    <property type="entry name" value="ARM-type_fold"/>
</dbReference>
<accession>A0ABP0ISE1</accession>
<evidence type="ECO:0000313" key="3">
    <source>
        <dbReference type="Proteomes" id="UP001642464"/>
    </source>
</evidence>
<dbReference type="PANTHER" id="PTHR21207:SF2">
    <property type="entry name" value="PARKIN COREGULATED GENE PROTEIN"/>
    <property type="match status" value="1"/>
</dbReference>
<evidence type="ECO:0000313" key="2">
    <source>
        <dbReference type="EMBL" id="CAK9004274.1"/>
    </source>
</evidence>
<protein>
    <submittedName>
        <fullName evidence="2">Uncharacterized protein</fullName>
    </submittedName>
</protein>
<reference evidence="2 3" key="1">
    <citation type="submission" date="2024-02" db="EMBL/GenBank/DDBJ databases">
        <authorList>
            <person name="Chen Y."/>
            <person name="Shah S."/>
            <person name="Dougan E. K."/>
            <person name="Thang M."/>
            <person name="Chan C."/>
        </authorList>
    </citation>
    <scope>NUCLEOTIDE SEQUENCE [LARGE SCALE GENOMIC DNA]</scope>
</reference>
<comment type="caution">
    <text evidence="2">The sequence shown here is derived from an EMBL/GenBank/DDBJ whole genome shotgun (WGS) entry which is preliminary data.</text>
</comment>
<dbReference type="Proteomes" id="UP001642464">
    <property type="component" value="Unassembled WGS sequence"/>
</dbReference>
<name>A0ABP0ISE1_9DINO</name>
<dbReference type="SUPFAM" id="SSF48371">
    <property type="entry name" value="ARM repeat"/>
    <property type="match status" value="1"/>
</dbReference>
<feature type="compositionally biased region" description="Polar residues" evidence="1">
    <location>
        <begin position="82"/>
        <end position="95"/>
    </location>
</feature>
<organism evidence="2 3">
    <name type="scientific">Durusdinium trenchii</name>
    <dbReference type="NCBI Taxonomy" id="1381693"/>
    <lineage>
        <taxon>Eukaryota</taxon>
        <taxon>Sar</taxon>
        <taxon>Alveolata</taxon>
        <taxon>Dinophyceae</taxon>
        <taxon>Suessiales</taxon>
        <taxon>Symbiodiniaceae</taxon>
        <taxon>Durusdinium</taxon>
    </lineage>
</organism>
<dbReference type="Pfam" id="PF10274">
    <property type="entry name" value="ParcG"/>
    <property type="match status" value="1"/>
</dbReference>
<gene>
    <name evidence="2" type="ORF">SCF082_LOCUS8109</name>
</gene>
<feature type="region of interest" description="Disordered" evidence="1">
    <location>
        <begin position="82"/>
        <end position="126"/>
    </location>
</feature>
<dbReference type="InterPro" id="IPR019399">
    <property type="entry name" value="Parkin_co-regulated_protein"/>
</dbReference>
<dbReference type="EMBL" id="CAXAMM010004614">
    <property type="protein sequence ID" value="CAK9004274.1"/>
    <property type="molecule type" value="Genomic_DNA"/>
</dbReference>
<proteinExistence type="predicted"/>
<dbReference type="PANTHER" id="PTHR21207">
    <property type="entry name" value="PARKIN COREGULATED GENE PROTEIN PARK2 COREGULATED"/>
    <property type="match status" value="1"/>
</dbReference>
<keyword evidence="3" id="KW-1185">Reference proteome</keyword>
<sequence length="344" mass="38382">MPGSMSPAGILLMEDTLNKMIYKDGSRSLRSDKAKGLVPRGSHSCFGDFPPDLLPQNLRPKARARPQSAGAILQNNPMLLSRSQSDSQIRPQRPQSAGAVGSTLRAQGSAMRLTQTDPRRAMSRPKTATLPRAVKAEGPPKAGAYRRKPIKPSMLRFFYERGDLPVQIYHGAMGKLLWKVDVEKLDYHHYLPIFFDGLREKEDPFRFMAVTGAYDMLEKGGDRILPVVPQLVIPLKAALNTRDPQIMCTTLKLMQKLVLSGEMIGEALVPYYRQILPPCSLFKSRNIPSKDMGDYMDYGQRKNLCLGDLITETLQILEEHGGDDAFINIKYVVPTYESCVLCGV</sequence>
<evidence type="ECO:0000256" key="1">
    <source>
        <dbReference type="SAM" id="MobiDB-lite"/>
    </source>
</evidence>